<accession>A0A146L5Z1</accession>
<name>A0A146L5Z1_LYGHE</name>
<sequence length="423" mass="48350">MGLMLAKHQGRILGPTNIEAATSNINNMSQLLNSQWKFEISTIAANDLNTKKWNKITMFPLASDLKVLSDYLRIKASSAAEVLKKDTKDAASYNELLETCYCRVLLLNRKRPGELQRLPLHLYNMNQGSQKYEEFSEALPSTERILLSKFKRVVIRGKRGRGVPVLFCEEVQKYMELLIHSRQYFFPETNDLLFANPCSGTPLTGYKVMDKYANKCGAKNPKALTSTRLRKHLATMSQLFNMTSNDMEQLAAFMGHTLGVHQKSYRLPDDIYQTAKMSKLLLIMEKGGAAEFKGKSLEEVELNMDADLLAEDLETNSDGEDDNMMTPQPQDELSDFVPAVVQPEPVEVQRRTLKKGTRNIEPWSIQQKQAVAKYFRNHINLKKPPKRQECEALKAECPIVKDRQWEKIKVLVQNMYLGKCKIY</sequence>
<dbReference type="PANTHER" id="PTHR33480">
    <property type="entry name" value="SET DOMAIN-CONTAINING PROTEIN-RELATED"/>
    <property type="match status" value="1"/>
</dbReference>
<dbReference type="PANTHER" id="PTHR33480:SF1">
    <property type="entry name" value="TYR RECOMBINASE DOMAIN-CONTAINING PROTEIN"/>
    <property type="match status" value="1"/>
</dbReference>
<evidence type="ECO:0000313" key="1">
    <source>
        <dbReference type="EMBL" id="JAQ03858.1"/>
    </source>
</evidence>
<organism evidence="1">
    <name type="scientific">Lygus hesperus</name>
    <name type="common">Western plant bug</name>
    <dbReference type="NCBI Taxonomy" id="30085"/>
    <lineage>
        <taxon>Eukaryota</taxon>
        <taxon>Metazoa</taxon>
        <taxon>Ecdysozoa</taxon>
        <taxon>Arthropoda</taxon>
        <taxon>Hexapoda</taxon>
        <taxon>Insecta</taxon>
        <taxon>Pterygota</taxon>
        <taxon>Neoptera</taxon>
        <taxon>Paraneoptera</taxon>
        <taxon>Hemiptera</taxon>
        <taxon>Heteroptera</taxon>
        <taxon>Panheteroptera</taxon>
        <taxon>Cimicomorpha</taxon>
        <taxon>Miridae</taxon>
        <taxon>Mirini</taxon>
        <taxon>Lygus</taxon>
    </lineage>
</organism>
<proteinExistence type="predicted"/>
<reference evidence="1" key="1">
    <citation type="journal article" date="2016" name="Gigascience">
        <title>De novo construction of an expanded transcriptome assembly for the western tarnished plant bug, Lygus hesperus.</title>
        <authorList>
            <person name="Tassone E.E."/>
            <person name="Geib S.M."/>
            <person name="Hall B."/>
            <person name="Fabrick J.A."/>
            <person name="Brent C.S."/>
            <person name="Hull J.J."/>
        </authorList>
    </citation>
    <scope>NUCLEOTIDE SEQUENCE</scope>
</reference>
<dbReference type="EMBL" id="GDHC01014771">
    <property type="protein sequence ID" value="JAQ03858.1"/>
    <property type="molecule type" value="Transcribed_RNA"/>
</dbReference>
<dbReference type="AlphaFoldDB" id="A0A146L5Z1"/>
<dbReference type="InterPro" id="IPR011010">
    <property type="entry name" value="DNA_brk_join_enz"/>
</dbReference>
<dbReference type="SUPFAM" id="SSF56349">
    <property type="entry name" value="DNA breaking-rejoining enzymes"/>
    <property type="match status" value="1"/>
</dbReference>
<dbReference type="GO" id="GO:0003677">
    <property type="term" value="F:DNA binding"/>
    <property type="evidence" value="ECO:0007669"/>
    <property type="project" value="InterPro"/>
</dbReference>
<protein>
    <submittedName>
        <fullName evidence="1">Uncharacterized protein</fullName>
    </submittedName>
</protein>
<gene>
    <name evidence="1" type="ORF">g.76005</name>
</gene>